<dbReference type="Proteomes" id="UP001231189">
    <property type="component" value="Unassembled WGS sequence"/>
</dbReference>
<dbReference type="Pfam" id="PF01145">
    <property type="entry name" value="Band_7"/>
    <property type="match status" value="1"/>
</dbReference>
<keyword evidence="7" id="KW-1185">Reference proteome</keyword>
<feature type="domain" description="Band 7" evidence="5">
    <location>
        <begin position="72"/>
        <end position="160"/>
    </location>
</feature>
<evidence type="ECO:0000256" key="3">
    <source>
        <dbReference type="ARBA" id="ARBA00011786"/>
    </source>
</evidence>
<keyword evidence="4" id="KW-0999">Mitochondrion inner membrane</keyword>
<evidence type="ECO:0000313" key="7">
    <source>
        <dbReference type="Proteomes" id="UP001231189"/>
    </source>
</evidence>
<evidence type="ECO:0000256" key="4">
    <source>
        <dbReference type="RuleBase" id="RU366048"/>
    </source>
</evidence>
<comment type="subcellular location">
    <subcellularLocation>
        <location evidence="1">Mitochondrion inner membrane</location>
        <topology evidence="1">Single-pass type II membrane protein</topology>
    </subcellularLocation>
</comment>
<organism evidence="6 7">
    <name type="scientific">Lolium multiflorum</name>
    <name type="common">Italian ryegrass</name>
    <name type="synonym">Lolium perenne subsp. multiflorum</name>
    <dbReference type="NCBI Taxonomy" id="4521"/>
    <lineage>
        <taxon>Eukaryota</taxon>
        <taxon>Viridiplantae</taxon>
        <taxon>Streptophyta</taxon>
        <taxon>Embryophyta</taxon>
        <taxon>Tracheophyta</taxon>
        <taxon>Spermatophyta</taxon>
        <taxon>Magnoliopsida</taxon>
        <taxon>Liliopsida</taxon>
        <taxon>Poales</taxon>
        <taxon>Poaceae</taxon>
        <taxon>BOP clade</taxon>
        <taxon>Pooideae</taxon>
        <taxon>Poodae</taxon>
        <taxon>Poeae</taxon>
        <taxon>Poeae Chloroplast Group 2 (Poeae type)</taxon>
        <taxon>Loliodinae</taxon>
        <taxon>Loliinae</taxon>
        <taxon>Lolium</taxon>
    </lineage>
</organism>
<dbReference type="InterPro" id="IPR000163">
    <property type="entry name" value="Prohibitin"/>
</dbReference>
<name>A0AAD8RVA1_LOLMU</name>
<dbReference type="PRINTS" id="PR00679">
    <property type="entry name" value="PROHIBITIN"/>
</dbReference>
<dbReference type="PANTHER" id="PTHR23222:SF3">
    <property type="entry name" value="PROHIBITIN"/>
    <property type="match status" value="1"/>
</dbReference>
<comment type="caution">
    <text evidence="6">The sequence shown here is derived from an EMBL/GenBank/DDBJ whole genome shotgun (WGS) entry which is preliminary data.</text>
</comment>
<keyword evidence="4" id="KW-0472">Membrane</keyword>
<comment type="subunit">
    <text evidence="3">Component of a prohibitin multimeric complex in mitochondrial membranes.</text>
</comment>
<dbReference type="GO" id="GO:0007005">
    <property type="term" value="P:mitochondrion organization"/>
    <property type="evidence" value="ECO:0007669"/>
    <property type="project" value="TreeGrafter"/>
</dbReference>
<dbReference type="EMBL" id="JAUUTY010000005">
    <property type="protein sequence ID" value="KAK1631930.1"/>
    <property type="molecule type" value="Genomic_DNA"/>
</dbReference>
<dbReference type="AlphaFoldDB" id="A0AAD8RVA1"/>
<protein>
    <recommendedName>
        <fullName evidence="4">Prohibitin</fullName>
    </recommendedName>
</protein>
<reference evidence="6" key="1">
    <citation type="submission" date="2023-07" db="EMBL/GenBank/DDBJ databases">
        <title>A chromosome-level genome assembly of Lolium multiflorum.</title>
        <authorList>
            <person name="Chen Y."/>
            <person name="Copetti D."/>
            <person name="Kolliker R."/>
            <person name="Studer B."/>
        </authorList>
    </citation>
    <scope>NUCLEOTIDE SEQUENCE</scope>
    <source>
        <strain evidence="6">02402/16</strain>
        <tissue evidence="6">Leaf</tissue>
    </source>
</reference>
<evidence type="ECO:0000256" key="1">
    <source>
        <dbReference type="ARBA" id="ARBA00004140"/>
    </source>
</evidence>
<gene>
    <name evidence="6" type="ORF">QYE76_006245</name>
</gene>
<keyword evidence="4" id="KW-0496">Mitochondrion</keyword>
<sequence length="206" mass="22443">MFLPSGKVLPSIGNEVLKAPRTARTARASGGLIPDQAREGGGWIGRDGIGRLHVPVHGGRRAAGGHLRQLPGRAPHFLIPWLQKPSIFDIRTPPHSFSSNSGTKDLQMVSLTLRVLARPGIYRLPEIFTSLGLDYDEKAMATVTQGVLLRLLQAMHTDERVTGEHRSPALQLSDGLHYTYVQPSPPDADALLSVRPHVVGHLVHLH</sequence>
<accession>A0AAD8RVA1</accession>
<comment type="similarity">
    <text evidence="2 4">Belongs to the prohibitin family.</text>
</comment>
<evidence type="ECO:0000256" key="2">
    <source>
        <dbReference type="ARBA" id="ARBA00009658"/>
    </source>
</evidence>
<evidence type="ECO:0000259" key="5">
    <source>
        <dbReference type="Pfam" id="PF01145"/>
    </source>
</evidence>
<evidence type="ECO:0000313" key="6">
    <source>
        <dbReference type="EMBL" id="KAK1631930.1"/>
    </source>
</evidence>
<proteinExistence type="inferred from homology"/>
<dbReference type="InterPro" id="IPR001107">
    <property type="entry name" value="Band_7"/>
</dbReference>
<dbReference type="PANTHER" id="PTHR23222">
    <property type="entry name" value="PROHIBITIN"/>
    <property type="match status" value="1"/>
</dbReference>
<dbReference type="GO" id="GO:0005743">
    <property type="term" value="C:mitochondrial inner membrane"/>
    <property type="evidence" value="ECO:0007669"/>
    <property type="project" value="UniProtKB-SubCell"/>
</dbReference>